<dbReference type="InterPro" id="IPR025401">
    <property type="entry name" value="DUF4374"/>
</dbReference>
<dbReference type="PROSITE" id="PS51257">
    <property type="entry name" value="PROKAR_LIPOPROTEIN"/>
    <property type="match status" value="1"/>
</dbReference>
<organism evidence="1 2">
    <name type="scientific">Marseilla massiliensis</name>
    <dbReference type="NCBI Taxonomy" id="1841864"/>
    <lineage>
        <taxon>Bacteria</taxon>
        <taxon>Pseudomonadati</taxon>
        <taxon>Bacteroidota</taxon>
        <taxon>Bacteroidia</taxon>
        <taxon>Bacteroidales</taxon>
        <taxon>Prevotellaceae</taxon>
        <taxon>Marseilla</taxon>
    </lineage>
</organism>
<dbReference type="EMBL" id="JACJJL010000028">
    <property type="protein sequence ID" value="MBM6662753.1"/>
    <property type="molecule type" value="Genomic_DNA"/>
</dbReference>
<dbReference type="AlphaFoldDB" id="A0A939B456"/>
<dbReference type="Pfam" id="PF14298">
    <property type="entry name" value="DUF4374"/>
    <property type="match status" value="1"/>
</dbReference>
<dbReference type="Proteomes" id="UP000764045">
    <property type="component" value="Unassembled WGS sequence"/>
</dbReference>
<reference evidence="1 2" key="1">
    <citation type="journal article" date="2021" name="Sci. Rep.">
        <title>The distribution of antibiotic resistance genes in chicken gut microbiota commensals.</title>
        <authorList>
            <person name="Juricova H."/>
            <person name="Matiasovicova J."/>
            <person name="Kubasova T."/>
            <person name="Cejkova D."/>
            <person name="Rychlik I."/>
        </authorList>
    </citation>
    <scope>NUCLEOTIDE SEQUENCE [LARGE SCALE GENOMIC DNA]</scope>
    <source>
        <strain evidence="1 2">An819</strain>
    </source>
</reference>
<accession>A0A939B456</accession>
<protein>
    <submittedName>
        <fullName evidence="1">DUF4374 domain-containing protein</fullName>
    </submittedName>
</protein>
<proteinExistence type="predicted"/>
<sequence>MKKDLRLIGLGMLACAITACTSDDDTNPGSTTPPNGNSTEQYIVMSSSGESNGAYLQQVDSIASGLLDATSNTNNRIFFSGNNPDFVNYGNKYLIGMNYPSQGGSSSDYITKAWKLSDGTMVQHGSGLALDGDVKARGIFKNYLIGLSDQTGDGHYERVKFIELENFNRAVVDGIIDCDNLDAEPASLMEGETWGVGDLAGYGDYVLMAYCTKHIEPDDQSTRAKATYSTDLANNLYIGVYEFDPEDSQKEYLKYQHTIVRKSADHPGQEAGQIKGNNRSRTETGIEVVGDDIYLFCQSTIKNSDETAPQMPSAVLRISGSNIDNGMPVGIDSDYYVNLTEKTGHYLWRCYYIGDNKFCLQLFSEPGNSGVAEGSHKKFGIFDVETMEYNEVSGLPSPSEIQDIALPVAIDESRNTITFEMQLADGSRAALYTIDKDGNAVRGMEVNTESILGVSLLKEDQ</sequence>
<evidence type="ECO:0000313" key="1">
    <source>
        <dbReference type="EMBL" id="MBM6662753.1"/>
    </source>
</evidence>
<gene>
    <name evidence="1" type="ORF">H6B30_13535</name>
</gene>
<name>A0A939B456_9BACT</name>
<evidence type="ECO:0000313" key="2">
    <source>
        <dbReference type="Proteomes" id="UP000764045"/>
    </source>
</evidence>
<keyword evidence="2" id="KW-1185">Reference proteome</keyword>
<comment type="caution">
    <text evidence="1">The sequence shown here is derived from an EMBL/GenBank/DDBJ whole genome shotgun (WGS) entry which is preliminary data.</text>
</comment>
<dbReference type="RefSeq" id="WP_205111477.1">
    <property type="nucleotide sequence ID" value="NZ_JACJJL010000028.1"/>
</dbReference>